<dbReference type="CDD" id="cd04301">
    <property type="entry name" value="NAT_SF"/>
    <property type="match status" value="1"/>
</dbReference>
<dbReference type="Gene3D" id="3.40.630.30">
    <property type="match status" value="1"/>
</dbReference>
<dbReference type="Pfam" id="PF13527">
    <property type="entry name" value="Acetyltransf_9"/>
    <property type="match status" value="1"/>
</dbReference>
<dbReference type="Proteomes" id="UP000663854">
    <property type="component" value="Unassembled WGS sequence"/>
</dbReference>
<proteinExistence type="predicted"/>
<dbReference type="EMBL" id="CAJNOL010000343">
    <property type="protein sequence ID" value="CAF1017579.1"/>
    <property type="molecule type" value="Genomic_DNA"/>
</dbReference>
<accession>A0A814EHW1</accession>
<dbReference type="GO" id="GO:0034069">
    <property type="term" value="F:aminoglycoside N-acetyltransferase activity"/>
    <property type="evidence" value="ECO:0007669"/>
    <property type="project" value="TreeGrafter"/>
</dbReference>
<dbReference type="GO" id="GO:0030649">
    <property type="term" value="P:aminoglycoside antibiotic catabolic process"/>
    <property type="evidence" value="ECO:0007669"/>
    <property type="project" value="TreeGrafter"/>
</dbReference>
<keyword evidence="5" id="KW-1185">Reference proteome</keyword>
<dbReference type="EMBL" id="CAJNOH010000248">
    <property type="protein sequence ID" value="CAF0966548.1"/>
    <property type="molecule type" value="Genomic_DNA"/>
</dbReference>
<evidence type="ECO:0000313" key="2">
    <source>
        <dbReference type="EMBL" id="CAF0966548.1"/>
    </source>
</evidence>
<dbReference type="PANTHER" id="PTHR37817:SF1">
    <property type="entry name" value="N-ACETYLTRANSFERASE EIS"/>
    <property type="match status" value="1"/>
</dbReference>
<comment type="caution">
    <text evidence="2">The sequence shown here is derived from an EMBL/GenBank/DDBJ whole genome shotgun (WGS) entry which is preliminary data.</text>
</comment>
<dbReference type="InterPro" id="IPR051554">
    <property type="entry name" value="Acetyltransferase_Eis"/>
</dbReference>
<protein>
    <recommendedName>
        <fullName evidence="1">N-acetyltransferase domain-containing protein</fullName>
    </recommendedName>
</protein>
<evidence type="ECO:0000313" key="5">
    <source>
        <dbReference type="Proteomes" id="UP000663870"/>
    </source>
</evidence>
<dbReference type="InterPro" id="IPR000182">
    <property type="entry name" value="GNAT_dom"/>
</dbReference>
<dbReference type="InterPro" id="IPR016181">
    <property type="entry name" value="Acyl_CoA_acyltransferase"/>
</dbReference>
<gene>
    <name evidence="3" type="ORF">JXQ802_LOCUS14987</name>
    <name evidence="2" type="ORF">PYM288_LOCUS12884</name>
</gene>
<evidence type="ECO:0000259" key="1">
    <source>
        <dbReference type="PROSITE" id="PS51186"/>
    </source>
</evidence>
<dbReference type="PROSITE" id="PS51186">
    <property type="entry name" value="GNAT"/>
    <property type="match status" value="1"/>
</dbReference>
<dbReference type="SUPFAM" id="SSF55729">
    <property type="entry name" value="Acyl-CoA N-acyltransferases (Nat)"/>
    <property type="match status" value="1"/>
</dbReference>
<dbReference type="PANTHER" id="PTHR37817">
    <property type="entry name" value="N-ACETYLTRANSFERASE EIS"/>
    <property type="match status" value="1"/>
</dbReference>
<name>A0A814EHW1_9BILA</name>
<sequence>MTCNINENFSVVYRPIEKDEQDKALNLWYSVFETHNPGCFERDFNSEAAPTYQYGDTIGAWYDGQLVSAVHIRRFILQSRDDGIKYLCGGISNVATLQNYRNQGFSRHLLRLAIKRMEQNDEFSLSILGTGQYNHYSVLGWEQMNTPHRITIEWKNFDSTMNKMKWCSTSEIFSSDKELILALHTKNPREYQFDRSPSSVFEHFVGWNWQLNEAIIYIYREEEFGYVVISKPNNINDIYVSEWRAPNIDVERKLLKIAAEEIYRRQEQQTNIIRFHGLPQYMTIDELEQWAGKIKIDYNVNMMIRNIRLLKKTIDKIITAYSKGSATFWPADIF</sequence>
<organism evidence="2 4">
    <name type="scientific">Rotaria sordida</name>
    <dbReference type="NCBI Taxonomy" id="392033"/>
    <lineage>
        <taxon>Eukaryota</taxon>
        <taxon>Metazoa</taxon>
        <taxon>Spiralia</taxon>
        <taxon>Gnathifera</taxon>
        <taxon>Rotifera</taxon>
        <taxon>Eurotatoria</taxon>
        <taxon>Bdelloidea</taxon>
        <taxon>Philodinida</taxon>
        <taxon>Philodinidae</taxon>
        <taxon>Rotaria</taxon>
    </lineage>
</organism>
<feature type="domain" description="N-acetyltransferase" evidence="1">
    <location>
        <begin position="11"/>
        <end position="158"/>
    </location>
</feature>
<dbReference type="AlphaFoldDB" id="A0A814EHW1"/>
<dbReference type="Proteomes" id="UP000663870">
    <property type="component" value="Unassembled WGS sequence"/>
</dbReference>
<evidence type="ECO:0000313" key="4">
    <source>
        <dbReference type="Proteomes" id="UP000663854"/>
    </source>
</evidence>
<evidence type="ECO:0000313" key="3">
    <source>
        <dbReference type="EMBL" id="CAF1017579.1"/>
    </source>
</evidence>
<reference evidence="2" key="1">
    <citation type="submission" date="2021-02" db="EMBL/GenBank/DDBJ databases">
        <authorList>
            <person name="Nowell W R."/>
        </authorList>
    </citation>
    <scope>NUCLEOTIDE SEQUENCE</scope>
</reference>